<dbReference type="KEGG" id="msd:MYSTI_03266"/>
<reference evidence="1 2" key="1">
    <citation type="journal article" date="2013" name="Genome Announc.">
        <title>Complete genome sequence of Myxococcus stipitatus strain DSM 14675, a fruiting myxobacterium.</title>
        <authorList>
            <person name="Huntley S."/>
            <person name="Kneip S."/>
            <person name="Treuner-Lange A."/>
            <person name="Sogaard-Andersen L."/>
        </authorList>
    </citation>
    <scope>NUCLEOTIDE SEQUENCE [LARGE SCALE GENOMIC DNA]</scope>
    <source>
        <strain evidence="2">DSM 14675 / JCM 12634 / Mx s8</strain>
    </source>
</reference>
<protein>
    <submittedName>
        <fullName evidence="1">Uncharacterized protein</fullName>
    </submittedName>
</protein>
<keyword evidence="2" id="KW-1185">Reference proteome</keyword>
<organism evidence="1 2">
    <name type="scientific">Myxococcus stipitatus (strain DSM 14675 / JCM 12634 / Mx s8)</name>
    <dbReference type="NCBI Taxonomy" id="1278073"/>
    <lineage>
        <taxon>Bacteria</taxon>
        <taxon>Pseudomonadati</taxon>
        <taxon>Myxococcota</taxon>
        <taxon>Myxococcia</taxon>
        <taxon>Myxococcales</taxon>
        <taxon>Cystobacterineae</taxon>
        <taxon>Myxococcaceae</taxon>
        <taxon>Myxococcus</taxon>
    </lineage>
</organism>
<proteinExistence type="predicted"/>
<dbReference type="PATRIC" id="fig|1278073.3.peg.3323"/>
<accession>L7U902</accession>
<sequence>MLEAAGFGLVRSPASGANLFTAPMPEVDGGVPDRAVALVVTGGAGPLPYLGLGREAYLSPGCQVRIRSEREDFQGGQSLALAVFSVLNQTPDLMGVAVRAEESAPVYLGTDGVDRHRWVLNFGVGYVFHLG</sequence>
<name>L7U902_MYXSD</name>
<gene>
    <name evidence="1" type="ordered locus">MYSTI_03266</name>
</gene>
<dbReference type="STRING" id="1278073.MYSTI_03266"/>
<dbReference type="HOGENOM" id="CLU_120978_0_0_7"/>
<dbReference type="AlphaFoldDB" id="L7U902"/>
<evidence type="ECO:0000313" key="2">
    <source>
        <dbReference type="Proteomes" id="UP000011131"/>
    </source>
</evidence>
<evidence type="ECO:0000313" key="1">
    <source>
        <dbReference type="EMBL" id="AGC44578.1"/>
    </source>
</evidence>
<dbReference type="Proteomes" id="UP000011131">
    <property type="component" value="Chromosome"/>
</dbReference>
<dbReference type="EMBL" id="CP004025">
    <property type="protein sequence ID" value="AGC44578.1"/>
    <property type="molecule type" value="Genomic_DNA"/>
</dbReference>